<proteinExistence type="predicted"/>
<sequence length="315" mass="32302">MTLDSAGLESPSNLGGGEASSSERLSVEALGSGSVIGGSLELPSINSSAPGNEFRFNESVDLTPVSGSSSRGGDIVAVAGEFPDLGSTTTELASSSNGLAAGESSNDRLASPSNIVVGMSNSSPDSVNSSLIDSKSSSDENLDSHTESGESHFGEVAESNLSLSPPYNVESDPSTSTQSLVLPSSGSLEIAPKSTSTNGTLELSPITDDSENSANPHSSDSSPSPVSGGDGGKRSLLVSNSMLFIVVGSVAVVAFVLGFFYLRPKRTTLFQLTPREPSPPTTRNHFLELESTGPYEIANTPAMAIQRVALRQRSG</sequence>
<reference evidence="1 2" key="1">
    <citation type="journal article" date="2022" name="bioRxiv">
        <title>The genome of the oomycete Peronosclerospora sorghi, a cosmopolitan pathogen of maize and sorghum, is inflated with dispersed pseudogenes.</title>
        <authorList>
            <person name="Fletcher K."/>
            <person name="Martin F."/>
            <person name="Isakeit T."/>
            <person name="Cavanaugh K."/>
            <person name="Magill C."/>
            <person name="Michelmore R."/>
        </authorList>
    </citation>
    <scope>NUCLEOTIDE SEQUENCE [LARGE SCALE GENOMIC DNA]</scope>
    <source>
        <strain evidence="1">P6</strain>
    </source>
</reference>
<dbReference type="EMBL" id="CM047580">
    <property type="protein sequence ID" value="KAI9922584.1"/>
    <property type="molecule type" value="Genomic_DNA"/>
</dbReference>
<keyword evidence="2" id="KW-1185">Reference proteome</keyword>
<evidence type="ECO:0000313" key="2">
    <source>
        <dbReference type="Proteomes" id="UP001163321"/>
    </source>
</evidence>
<organism evidence="1 2">
    <name type="scientific">Peronosclerospora sorghi</name>
    <dbReference type="NCBI Taxonomy" id="230839"/>
    <lineage>
        <taxon>Eukaryota</taxon>
        <taxon>Sar</taxon>
        <taxon>Stramenopiles</taxon>
        <taxon>Oomycota</taxon>
        <taxon>Peronosporomycetes</taxon>
        <taxon>Peronosporales</taxon>
        <taxon>Peronosporaceae</taxon>
        <taxon>Peronosclerospora</taxon>
    </lineage>
</organism>
<evidence type="ECO:0000313" key="1">
    <source>
        <dbReference type="EMBL" id="KAI9922584.1"/>
    </source>
</evidence>
<accession>A0ACC0WUM7</accession>
<protein>
    <submittedName>
        <fullName evidence="1">Uncharacterized protein</fullName>
    </submittedName>
</protein>
<name>A0ACC0WUM7_9STRA</name>
<gene>
    <name evidence="1" type="ORF">PsorP6_001275</name>
</gene>
<dbReference type="Proteomes" id="UP001163321">
    <property type="component" value="Chromosome 1"/>
</dbReference>
<comment type="caution">
    <text evidence="1">The sequence shown here is derived from an EMBL/GenBank/DDBJ whole genome shotgun (WGS) entry which is preliminary data.</text>
</comment>